<gene>
    <name evidence="2" type="ORF">OJ252_2914</name>
</gene>
<dbReference type="EMBL" id="JAPCXB010000124">
    <property type="protein sequence ID" value="KAJ1607203.1"/>
    <property type="molecule type" value="Genomic_DNA"/>
</dbReference>
<reference evidence="2" key="1">
    <citation type="submission" date="2022-10" db="EMBL/GenBank/DDBJ databases">
        <title>Adaptive evolution leads to modifications in subtelomeric GC content in a zoonotic Cryptosporidium species.</title>
        <authorList>
            <person name="Li J."/>
            <person name="Feng Y."/>
            <person name="Xiao L."/>
        </authorList>
    </citation>
    <scope>NUCLEOTIDE SEQUENCE</scope>
    <source>
        <strain evidence="2">25894</strain>
    </source>
</reference>
<keyword evidence="3" id="KW-1185">Reference proteome</keyword>
<evidence type="ECO:0000313" key="3">
    <source>
        <dbReference type="Proteomes" id="UP001071777"/>
    </source>
</evidence>
<organism evidence="2 3">
    <name type="scientific">Cryptosporidium canis</name>
    <dbReference type="NCBI Taxonomy" id="195482"/>
    <lineage>
        <taxon>Eukaryota</taxon>
        <taxon>Sar</taxon>
        <taxon>Alveolata</taxon>
        <taxon>Apicomplexa</taxon>
        <taxon>Conoidasida</taxon>
        <taxon>Coccidia</taxon>
        <taxon>Eucoccidiorida</taxon>
        <taxon>Eimeriorina</taxon>
        <taxon>Cryptosporidiidae</taxon>
        <taxon>Cryptosporidium</taxon>
    </lineage>
</organism>
<proteinExistence type="predicted"/>
<evidence type="ECO:0000313" key="2">
    <source>
        <dbReference type="EMBL" id="KAJ1607203.1"/>
    </source>
</evidence>
<comment type="caution">
    <text evidence="2">The sequence shown here is derived from an EMBL/GenBank/DDBJ whole genome shotgun (WGS) entry which is preliminary data.</text>
</comment>
<dbReference type="Proteomes" id="UP001071777">
    <property type="component" value="Unassembled WGS sequence"/>
</dbReference>
<feature type="region of interest" description="Disordered" evidence="1">
    <location>
        <begin position="243"/>
        <end position="276"/>
    </location>
</feature>
<name>A0ABQ8P3V9_9CRYT</name>
<sequence length="302" mass="32214">MAPSKPSISKVETERTMEGPYGHKSGHTESPKDNEETPNQSQVDSRAPELEAACPDSPENPNPGYSHSLEPDACQNPIKFFKTVSALEAEQPRFASNSSSVSLPLKRISQEDWSGSGVNGSSEDNKLVIPSLSTRKIRQILVASRRSNSSHQVHDNASMVLRQHGRYSQTPSVRSVDSVSGTFASVQSCGPLIEGGGGGKSVQFDQDYSNLTLDECNSCRRRTPSGTPDQRPGHVLLPAVYIPGTVPHGHTQRGDTPNGAARAGGSPLQQLSGGGDLLHDRARIGGGRPSVHCKLHPPHGLP</sequence>
<evidence type="ECO:0000256" key="1">
    <source>
        <dbReference type="SAM" id="MobiDB-lite"/>
    </source>
</evidence>
<protein>
    <submittedName>
        <fullName evidence="2">Sec7 and TBC domain-containing protein</fullName>
    </submittedName>
</protein>
<accession>A0ABQ8P3V9</accession>
<feature type="compositionally biased region" description="Basic and acidic residues" evidence="1">
    <location>
        <begin position="26"/>
        <end position="35"/>
    </location>
</feature>
<feature type="region of interest" description="Disordered" evidence="1">
    <location>
        <begin position="1"/>
        <end position="73"/>
    </location>
</feature>